<dbReference type="InterPro" id="IPR037171">
    <property type="entry name" value="NagB/RpiA_transferase-like"/>
</dbReference>
<dbReference type="GO" id="GO:0006083">
    <property type="term" value="P:acetate metabolic process"/>
    <property type="evidence" value="ECO:0007669"/>
    <property type="project" value="InterPro"/>
</dbReference>
<dbReference type="GO" id="GO:0005739">
    <property type="term" value="C:mitochondrion"/>
    <property type="evidence" value="ECO:0007669"/>
    <property type="project" value="TreeGrafter"/>
</dbReference>
<sequence>MLQKCRSFSFFTGSNCRKAIAEGRGDFVPIFLSEIPLVFHRKIMPVDVALVSVTPPDNHGYCSLGTSVDTTRAALIHAKHIIGQVNQNMPRTFGDASVHVSHFDSLVEGHVPMPQHKSAALSEVEVAIGKHIAQNLVENGATLQMGIGSIPDAVLAQLGSHKDLGIHSEMFSDGVVDLMETGAITNNQKTVHQGKLVSSFTIGTQKLFDWMHNNPSLLMLDVGFTNNPQVISQNPKVTAINSCIEVDITGQVVSDSIGPRIYSGFGGQVDFLRGAAISQDGRGKPILAMPSTTTKGESKISVFNKLGSGVVTSRAHAHYIVTEHGIASLFGKSIRQRAHALISIAHPDHRAKLEREAFERLKCMPSA</sequence>
<dbReference type="EMBL" id="MNPL01007238">
    <property type="protein sequence ID" value="OQR74867.1"/>
    <property type="molecule type" value="Genomic_DNA"/>
</dbReference>
<gene>
    <name evidence="5" type="ORF">BIW11_00881</name>
</gene>
<dbReference type="OrthoDB" id="10250396at2759"/>
<dbReference type="Gene3D" id="3.40.1080.10">
    <property type="entry name" value="Glutaconate Coenzyme A-transferase"/>
    <property type="match status" value="1"/>
</dbReference>
<dbReference type="PANTHER" id="PTHR21432">
    <property type="entry name" value="ACETYL-COA HYDROLASE-RELATED"/>
    <property type="match status" value="1"/>
</dbReference>
<proteinExistence type="inferred from homology"/>
<evidence type="ECO:0000259" key="3">
    <source>
        <dbReference type="Pfam" id="PF02550"/>
    </source>
</evidence>
<dbReference type="Gene3D" id="3.30.750.70">
    <property type="entry name" value="4-hydroxybutyrate coenzyme like domains"/>
    <property type="match status" value="1"/>
</dbReference>
<feature type="domain" description="Acetyl-CoA hydrolase/transferase C-terminal" evidence="4">
    <location>
        <begin position="203"/>
        <end position="357"/>
    </location>
</feature>
<dbReference type="FunCoup" id="A0A1V9XN04">
    <property type="interactions" value="449"/>
</dbReference>
<dbReference type="InterPro" id="IPR046433">
    <property type="entry name" value="ActCoA_hydro"/>
</dbReference>
<dbReference type="Pfam" id="PF02550">
    <property type="entry name" value="AcetylCoA_hydro"/>
    <property type="match status" value="1"/>
</dbReference>
<comment type="similarity">
    <text evidence="1">Belongs to the acetyl-CoA hydrolase/transferase family.</text>
</comment>
<evidence type="ECO:0000256" key="1">
    <source>
        <dbReference type="ARBA" id="ARBA00009632"/>
    </source>
</evidence>
<dbReference type="STRING" id="418985.A0A1V9XN04"/>
<dbReference type="GO" id="GO:0008775">
    <property type="term" value="F:acetate CoA-transferase activity"/>
    <property type="evidence" value="ECO:0007669"/>
    <property type="project" value="InterPro"/>
</dbReference>
<dbReference type="InterPro" id="IPR038460">
    <property type="entry name" value="AcetylCoA_hyd_C_sf"/>
</dbReference>
<dbReference type="Pfam" id="PF13336">
    <property type="entry name" value="AcetylCoA_hyd_C"/>
    <property type="match status" value="1"/>
</dbReference>
<evidence type="ECO:0000256" key="2">
    <source>
        <dbReference type="ARBA" id="ARBA00022679"/>
    </source>
</evidence>
<organism evidence="5 6">
    <name type="scientific">Tropilaelaps mercedesae</name>
    <dbReference type="NCBI Taxonomy" id="418985"/>
    <lineage>
        <taxon>Eukaryota</taxon>
        <taxon>Metazoa</taxon>
        <taxon>Ecdysozoa</taxon>
        <taxon>Arthropoda</taxon>
        <taxon>Chelicerata</taxon>
        <taxon>Arachnida</taxon>
        <taxon>Acari</taxon>
        <taxon>Parasitiformes</taxon>
        <taxon>Mesostigmata</taxon>
        <taxon>Gamasina</taxon>
        <taxon>Dermanyssoidea</taxon>
        <taxon>Laelapidae</taxon>
        <taxon>Tropilaelaps</taxon>
    </lineage>
</organism>
<comment type="caution">
    <text evidence="5">The sequence shown here is derived from an EMBL/GenBank/DDBJ whole genome shotgun (WGS) entry which is preliminary data.</text>
</comment>
<name>A0A1V9XN04_9ACAR</name>
<feature type="domain" description="Acetyl-CoA hydrolase/transferase N-terminal" evidence="3">
    <location>
        <begin position="6"/>
        <end position="108"/>
    </location>
</feature>
<keyword evidence="6" id="KW-1185">Reference proteome</keyword>
<dbReference type="PANTHER" id="PTHR21432:SF20">
    <property type="entry name" value="ACETYL-COA HYDROLASE"/>
    <property type="match status" value="1"/>
</dbReference>
<dbReference type="SUPFAM" id="SSF100950">
    <property type="entry name" value="NagB/RpiA/CoA transferase-like"/>
    <property type="match status" value="2"/>
</dbReference>
<dbReference type="Gene3D" id="3.40.1080.20">
    <property type="entry name" value="Acetyl-CoA hydrolase/transferase C-terminal domain"/>
    <property type="match status" value="1"/>
</dbReference>
<protein>
    <submittedName>
        <fullName evidence="5">4-hydroxybutyrate coenzyme A transferase-like</fullName>
    </submittedName>
</protein>
<evidence type="ECO:0000313" key="5">
    <source>
        <dbReference type="EMBL" id="OQR74867.1"/>
    </source>
</evidence>
<evidence type="ECO:0000259" key="4">
    <source>
        <dbReference type="Pfam" id="PF13336"/>
    </source>
</evidence>
<dbReference type="InterPro" id="IPR003702">
    <property type="entry name" value="ActCoA_hydro_N"/>
</dbReference>
<keyword evidence="2 5" id="KW-0808">Transferase</keyword>
<dbReference type="Proteomes" id="UP000192247">
    <property type="component" value="Unassembled WGS sequence"/>
</dbReference>
<evidence type="ECO:0000313" key="6">
    <source>
        <dbReference type="Proteomes" id="UP000192247"/>
    </source>
</evidence>
<reference evidence="5 6" key="1">
    <citation type="journal article" date="2017" name="Gigascience">
        <title>Draft genome of the honey bee ectoparasitic mite, Tropilaelaps mercedesae, is shaped by the parasitic life history.</title>
        <authorList>
            <person name="Dong X."/>
            <person name="Armstrong S.D."/>
            <person name="Xia D."/>
            <person name="Makepeace B.L."/>
            <person name="Darby A.C."/>
            <person name="Kadowaki T."/>
        </authorList>
    </citation>
    <scope>NUCLEOTIDE SEQUENCE [LARGE SCALE GENOMIC DNA]</scope>
    <source>
        <strain evidence="5">Wuxi-XJTLU</strain>
    </source>
</reference>
<dbReference type="InterPro" id="IPR026888">
    <property type="entry name" value="AcetylCoA_hyd_C"/>
</dbReference>
<dbReference type="InParanoid" id="A0A1V9XN04"/>
<dbReference type="AlphaFoldDB" id="A0A1V9XN04"/>
<accession>A0A1V9XN04</accession>